<accession>A0A6M3JXT4</accession>
<reference evidence="2" key="1">
    <citation type="submission" date="2020-03" db="EMBL/GenBank/DDBJ databases">
        <title>The deep terrestrial virosphere.</title>
        <authorList>
            <person name="Holmfeldt K."/>
            <person name="Nilsson E."/>
            <person name="Simone D."/>
            <person name="Lopez-Fernandez M."/>
            <person name="Wu X."/>
            <person name="de Brujin I."/>
            <person name="Lundin D."/>
            <person name="Andersson A."/>
            <person name="Bertilsson S."/>
            <person name="Dopson M."/>
        </authorList>
    </citation>
    <scope>NUCLEOTIDE SEQUENCE</scope>
    <source>
        <strain evidence="2">MM415A01925</strain>
        <strain evidence="1">MM415B01087</strain>
    </source>
</reference>
<evidence type="ECO:0000313" key="2">
    <source>
        <dbReference type="EMBL" id="QJA74799.1"/>
    </source>
</evidence>
<evidence type="ECO:0000313" key="1">
    <source>
        <dbReference type="EMBL" id="QJA60639.1"/>
    </source>
</evidence>
<proteinExistence type="predicted"/>
<dbReference type="EMBL" id="MT141415">
    <property type="protein sequence ID" value="QJA60639.1"/>
    <property type="molecule type" value="Genomic_DNA"/>
</dbReference>
<protein>
    <submittedName>
        <fullName evidence="2">Uncharacterized protein</fullName>
    </submittedName>
</protein>
<sequence>MMEDLIKALTIFLKYKNSYAPTHCEHDILYVNINPEIVSKEDKLELNKLGFEDDEYTFYSFRFGSS</sequence>
<organism evidence="2">
    <name type="scientific">viral metagenome</name>
    <dbReference type="NCBI Taxonomy" id="1070528"/>
    <lineage>
        <taxon>unclassified sequences</taxon>
        <taxon>metagenomes</taxon>
        <taxon>organismal metagenomes</taxon>
    </lineage>
</organism>
<gene>
    <name evidence="2" type="ORF">MM415A01925_0017</name>
    <name evidence="1" type="ORF">MM415B01087_0033</name>
</gene>
<dbReference type="EMBL" id="MT142121">
    <property type="protein sequence ID" value="QJA74799.1"/>
    <property type="molecule type" value="Genomic_DNA"/>
</dbReference>
<name>A0A6M3JXT4_9ZZZZ</name>
<dbReference type="AlphaFoldDB" id="A0A6M3JXT4"/>